<dbReference type="PROSITE" id="PS51898">
    <property type="entry name" value="TYR_RECOMBINASE"/>
    <property type="match status" value="1"/>
</dbReference>
<proteinExistence type="inferred from homology"/>
<reference evidence="5 6" key="1">
    <citation type="submission" date="2020-07" db="EMBL/GenBank/DDBJ databases">
        <title>Sequencing the genomes of 1000 actinobacteria strains.</title>
        <authorList>
            <person name="Klenk H.-P."/>
        </authorList>
    </citation>
    <scope>NUCLEOTIDE SEQUENCE [LARGE SCALE GENOMIC DNA]</scope>
    <source>
        <strain evidence="5 6">DSM 23871</strain>
    </source>
</reference>
<dbReference type="GO" id="GO:0006310">
    <property type="term" value="P:DNA recombination"/>
    <property type="evidence" value="ECO:0007669"/>
    <property type="project" value="UniProtKB-KW"/>
</dbReference>
<dbReference type="EMBL" id="JACCBJ010000001">
    <property type="protein sequence ID" value="NYD75256.1"/>
    <property type="molecule type" value="Genomic_DNA"/>
</dbReference>
<dbReference type="Proteomes" id="UP000589620">
    <property type="component" value="Unassembled WGS sequence"/>
</dbReference>
<organism evidence="5 6">
    <name type="scientific">Leifsonia soli</name>
    <dbReference type="NCBI Taxonomy" id="582665"/>
    <lineage>
        <taxon>Bacteria</taxon>
        <taxon>Bacillati</taxon>
        <taxon>Actinomycetota</taxon>
        <taxon>Actinomycetes</taxon>
        <taxon>Micrococcales</taxon>
        <taxon>Microbacteriaceae</taxon>
        <taxon>Leifsonia</taxon>
    </lineage>
</organism>
<dbReference type="InterPro" id="IPR011010">
    <property type="entry name" value="DNA_brk_join_enz"/>
</dbReference>
<name>A0A852T113_9MICO</name>
<dbReference type="InterPro" id="IPR002104">
    <property type="entry name" value="Integrase_catalytic"/>
</dbReference>
<dbReference type="CDD" id="cd01189">
    <property type="entry name" value="INT_ICEBs1_C_like"/>
    <property type="match status" value="1"/>
</dbReference>
<evidence type="ECO:0000259" key="4">
    <source>
        <dbReference type="PROSITE" id="PS51898"/>
    </source>
</evidence>
<dbReference type="PANTHER" id="PTHR30349:SF41">
    <property type="entry name" value="INTEGRASE_RECOMBINASE PROTEIN MJ0367-RELATED"/>
    <property type="match status" value="1"/>
</dbReference>
<dbReference type="InterPro" id="IPR050090">
    <property type="entry name" value="Tyrosine_recombinase_XerCD"/>
</dbReference>
<dbReference type="Gene3D" id="1.10.443.10">
    <property type="entry name" value="Intergrase catalytic core"/>
    <property type="match status" value="1"/>
</dbReference>
<comment type="similarity">
    <text evidence="1">Belongs to the 'phage' integrase family.</text>
</comment>
<accession>A0A852T113</accession>
<keyword evidence="6" id="KW-1185">Reference proteome</keyword>
<dbReference type="SUPFAM" id="SSF56349">
    <property type="entry name" value="DNA breaking-rejoining enzymes"/>
    <property type="match status" value="1"/>
</dbReference>
<dbReference type="GO" id="GO:0003677">
    <property type="term" value="F:DNA binding"/>
    <property type="evidence" value="ECO:0007669"/>
    <property type="project" value="UniProtKB-KW"/>
</dbReference>
<dbReference type="RefSeq" id="WP_344142041.1">
    <property type="nucleotide sequence ID" value="NZ_BAAAPX010000001.1"/>
</dbReference>
<dbReference type="PANTHER" id="PTHR30349">
    <property type="entry name" value="PHAGE INTEGRASE-RELATED"/>
    <property type="match status" value="1"/>
</dbReference>
<comment type="caution">
    <text evidence="5">The sequence shown here is derived from an EMBL/GenBank/DDBJ whole genome shotgun (WGS) entry which is preliminary data.</text>
</comment>
<gene>
    <name evidence="5" type="ORF">BJ963_002775</name>
</gene>
<sequence length="244" mass="27616">MAVRDGRISRNPARSVTNLPRKRWTPRHRYLTNQEVFRLAQAAPDEPRRTLILTLAYTGIRWGEAVGLRVDDLDLVRRRLVIRRAVTEVEGAMYVDVPKSWQARSVPFPDFLMQPLQTLVNTRDGDELLFKSSAGGILARPDTAQNRHSWWSTAVRDAGLDHLTPHSLRHTAASLAVSAGANVKVLQRMLGHKSAAMTLDTYADLFEDDLDNVAERLNERATAEVDARYLAQLTRTSRKKLIRD</sequence>
<dbReference type="AlphaFoldDB" id="A0A852T113"/>
<dbReference type="InterPro" id="IPR013762">
    <property type="entry name" value="Integrase-like_cat_sf"/>
</dbReference>
<evidence type="ECO:0000313" key="6">
    <source>
        <dbReference type="Proteomes" id="UP000589620"/>
    </source>
</evidence>
<evidence type="ECO:0000256" key="2">
    <source>
        <dbReference type="ARBA" id="ARBA00023125"/>
    </source>
</evidence>
<feature type="domain" description="Tyr recombinase" evidence="4">
    <location>
        <begin position="26"/>
        <end position="215"/>
    </location>
</feature>
<dbReference type="GO" id="GO:0015074">
    <property type="term" value="P:DNA integration"/>
    <property type="evidence" value="ECO:0007669"/>
    <property type="project" value="InterPro"/>
</dbReference>
<keyword evidence="3" id="KW-0233">DNA recombination</keyword>
<keyword evidence="2" id="KW-0238">DNA-binding</keyword>
<dbReference type="Pfam" id="PF00589">
    <property type="entry name" value="Phage_integrase"/>
    <property type="match status" value="1"/>
</dbReference>
<protein>
    <submittedName>
        <fullName evidence="5">Integrase</fullName>
    </submittedName>
</protein>
<evidence type="ECO:0000256" key="1">
    <source>
        <dbReference type="ARBA" id="ARBA00008857"/>
    </source>
</evidence>
<evidence type="ECO:0000256" key="3">
    <source>
        <dbReference type="ARBA" id="ARBA00023172"/>
    </source>
</evidence>
<evidence type="ECO:0000313" key="5">
    <source>
        <dbReference type="EMBL" id="NYD75256.1"/>
    </source>
</evidence>